<gene>
    <name evidence="1" type="ORF">HPB49_009143</name>
</gene>
<proteinExistence type="predicted"/>
<dbReference type="EMBL" id="CM023472">
    <property type="protein sequence ID" value="KAH7959174.1"/>
    <property type="molecule type" value="Genomic_DNA"/>
</dbReference>
<reference evidence="1" key="1">
    <citation type="submission" date="2020-05" db="EMBL/GenBank/DDBJ databases">
        <title>Large-scale comparative analyses of tick genomes elucidate their genetic diversity and vector capacities.</title>
        <authorList>
            <person name="Jia N."/>
            <person name="Wang J."/>
            <person name="Shi W."/>
            <person name="Du L."/>
            <person name="Sun Y."/>
            <person name="Zhan W."/>
            <person name="Jiang J."/>
            <person name="Wang Q."/>
            <person name="Zhang B."/>
            <person name="Ji P."/>
            <person name="Sakyi L.B."/>
            <person name="Cui X."/>
            <person name="Yuan T."/>
            <person name="Jiang B."/>
            <person name="Yang W."/>
            <person name="Lam T.T.-Y."/>
            <person name="Chang Q."/>
            <person name="Ding S."/>
            <person name="Wang X."/>
            <person name="Zhu J."/>
            <person name="Ruan X."/>
            <person name="Zhao L."/>
            <person name="Wei J."/>
            <person name="Que T."/>
            <person name="Du C."/>
            <person name="Cheng J."/>
            <person name="Dai P."/>
            <person name="Han X."/>
            <person name="Huang E."/>
            <person name="Gao Y."/>
            <person name="Liu J."/>
            <person name="Shao H."/>
            <person name="Ye R."/>
            <person name="Li L."/>
            <person name="Wei W."/>
            <person name="Wang X."/>
            <person name="Wang C."/>
            <person name="Yang T."/>
            <person name="Huo Q."/>
            <person name="Li W."/>
            <person name="Guo W."/>
            <person name="Chen H."/>
            <person name="Zhou L."/>
            <person name="Ni X."/>
            <person name="Tian J."/>
            <person name="Zhou Y."/>
            <person name="Sheng Y."/>
            <person name="Liu T."/>
            <person name="Pan Y."/>
            <person name="Xia L."/>
            <person name="Li J."/>
            <person name="Zhao F."/>
            <person name="Cao W."/>
        </authorList>
    </citation>
    <scope>NUCLEOTIDE SEQUENCE</scope>
    <source>
        <strain evidence="1">Dsil-2018</strain>
    </source>
</reference>
<sequence length="418" mass="44040">MVAVVSEAELEEALRHSREGAFRHGGQEYSVEVVETSPDTGETVKHSLQQPDVTPAAAVAPPVVHDLQADERPESIPASEQPSPSEAPSSPVAPTDEPSPESSPGPALVSPPLEAGSPAEAEAAAVAVTATASLATSPSPSNVSSGSNSSSSSSSSGGDRPHARKHGHHRHHPHHQRAGQAAGDGHRKRVFIDEAAVGHDGEKGKGSTKHRRRPRRRVRPPAPSVADVLVILCGFIITLAVLTGLAASTRHLFKQKIAPPTLVCGVSRLSGMAELSGICSHIIYTGDMDIFSDGVEYTLLPADSVNFEAFRKLGSPGSLVPQLLASVPLAPLWERLPDHVRWHRFGRSMARFINNASLHGIEVRLSPALAINEDVLFRLQVSCKASVGPQLKTSPRAKTSAPGSGFRAGTSTHISPDK</sequence>
<protein>
    <submittedName>
        <fullName evidence="1">Uncharacterized protein</fullName>
    </submittedName>
</protein>
<organism evidence="1 2">
    <name type="scientific">Dermacentor silvarum</name>
    <name type="common">Tick</name>
    <dbReference type="NCBI Taxonomy" id="543639"/>
    <lineage>
        <taxon>Eukaryota</taxon>
        <taxon>Metazoa</taxon>
        <taxon>Ecdysozoa</taxon>
        <taxon>Arthropoda</taxon>
        <taxon>Chelicerata</taxon>
        <taxon>Arachnida</taxon>
        <taxon>Acari</taxon>
        <taxon>Parasitiformes</taxon>
        <taxon>Ixodida</taxon>
        <taxon>Ixodoidea</taxon>
        <taxon>Ixodidae</taxon>
        <taxon>Rhipicephalinae</taxon>
        <taxon>Dermacentor</taxon>
    </lineage>
</organism>
<evidence type="ECO:0000313" key="1">
    <source>
        <dbReference type="EMBL" id="KAH7959174.1"/>
    </source>
</evidence>
<dbReference type="Proteomes" id="UP000821865">
    <property type="component" value="Chromosome 3"/>
</dbReference>
<name>A0ACB8D4H1_DERSI</name>
<evidence type="ECO:0000313" key="2">
    <source>
        <dbReference type="Proteomes" id="UP000821865"/>
    </source>
</evidence>
<comment type="caution">
    <text evidence="1">The sequence shown here is derived from an EMBL/GenBank/DDBJ whole genome shotgun (WGS) entry which is preliminary data.</text>
</comment>
<keyword evidence="2" id="KW-1185">Reference proteome</keyword>
<accession>A0ACB8D4H1</accession>